<organism evidence="14 15">
    <name type="scientific">Ixodes scapularis</name>
    <name type="common">Black-legged tick</name>
    <name type="synonym">Deer tick</name>
    <dbReference type="NCBI Taxonomy" id="6945"/>
    <lineage>
        <taxon>Eukaryota</taxon>
        <taxon>Metazoa</taxon>
        <taxon>Ecdysozoa</taxon>
        <taxon>Arthropoda</taxon>
        <taxon>Chelicerata</taxon>
        <taxon>Arachnida</taxon>
        <taxon>Acari</taxon>
        <taxon>Parasitiformes</taxon>
        <taxon>Ixodida</taxon>
        <taxon>Ixodoidea</taxon>
        <taxon>Ixodidae</taxon>
        <taxon>Ixodinae</taxon>
        <taxon>Ixodes</taxon>
    </lineage>
</organism>
<sequence>MPSVYQMADPQASDSAARRRGVGEKGFLWSLSQSQAPGLKVVCDSSQPRLRRACWLAVLAVFLLLTLRDIYRTAEDFLRRPVVMGVEVSNLRQGSLPLPAITVCNINQVRKSILCGDRAVWGDRADVDYWRDKLCGTQIRDVWLTQDQLSEATNFTKWVMETQRISETLGKLMGHQREDLIVECSLGAQSSCKGPDFFYQVPYGPCGTCYCYNFKAEYSLASSQTDDPNDGIRLILDAEVDEYLPVSTEVGFKVMIHDPGVEADYSRNGVYVAPGFATYLRISKTTMERLEPPYPDACQHDWPPGYKDYFFRTTHYSLEKCLSLCHQLEIVRECSCMAGVVRTFRLRQFQLCKSDESRACVQRVNLKVSLKQVSCPCLKPCYEATYKKLLTQRAWKRTSSLVTSVGGTMGMYLGFSFVLIFSVVEALTRGFAGVLGKLHATCLPRARTR</sequence>
<evidence type="ECO:0000256" key="3">
    <source>
        <dbReference type="ARBA" id="ARBA00022448"/>
    </source>
</evidence>
<dbReference type="GO" id="GO:0005886">
    <property type="term" value="C:plasma membrane"/>
    <property type="evidence" value="ECO:0000318"/>
    <property type="project" value="GO_Central"/>
</dbReference>
<keyword evidence="5 12" id="KW-0812">Transmembrane</keyword>
<keyword evidence="7" id="KW-0915">Sodium</keyword>
<dbReference type="EMBL" id="ABJB010888206">
    <property type="status" value="NOT_ANNOTATED_CDS"/>
    <property type="molecule type" value="Genomic_DNA"/>
</dbReference>
<comment type="similarity">
    <text evidence="2 12">Belongs to the amiloride-sensitive sodium channel (TC 1.A.6) family.</text>
</comment>
<evidence type="ECO:0000256" key="13">
    <source>
        <dbReference type="SAM" id="Phobius"/>
    </source>
</evidence>
<proteinExistence type="inferred from homology"/>
<evidence type="ECO:0000313" key="14">
    <source>
        <dbReference type="EnsemblMetazoa" id="ISCW028493-PA"/>
    </source>
</evidence>
<evidence type="ECO:0000256" key="1">
    <source>
        <dbReference type="ARBA" id="ARBA00004141"/>
    </source>
</evidence>
<evidence type="ECO:0000256" key="5">
    <source>
        <dbReference type="ARBA" id="ARBA00022692"/>
    </source>
</evidence>
<dbReference type="EMBL" id="ABJB010108029">
    <property type="status" value="NOT_ANNOTATED_CDS"/>
    <property type="molecule type" value="Genomic_DNA"/>
</dbReference>
<dbReference type="GO" id="GO:0035725">
    <property type="term" value="P:sodium ion transmembrane transport"/>
    <property type="evidence" value="ECO:0000318"/>
    <property type="project" value="GO_Central"/>
</dbReference>
<keyword evidence="10 12" id="KW-0739">Sodium transport</keyword>
<evidence type="ECO:0000256" key="6">
    <source>
        <dbReference type="ARBA" id="ARBA00022989"/>
    </source>
</evidence>
<evidence type="ECO:0000256" key="12">
    <source>
        <dbReference type="RuleBase" id="RU000679"/>
    </source>
</evidence>
<dbReference type="PROSITE" id="PS01206">
    <property type="entry name" value="ASC"/>
    <property type="match status" value="1"/>
</dbReference>
<comment type="subcellular location">
    <subcellularLocation>
        <location evidence="1">Membrane</location>
        <topology evidence="1">Multi-pass membrane protein</topology>
    </subcellularLocation>
</comment>
<dbReference type="GO" id="GO:0015280">
    <property type="term" value="F:ligand-gated sodium channel activity"/>
    <property type="evidence" value="ECO:0000318"/>
    <property type="project" value="GO_Central"/>
</dbReference>
<keyword evidence="8 12" id="KW-0406">Ion transport</keyword>
<feature type="transmembrane region" description="Helical" evidence="13">
    <location>
        <begin position="401"/>
        <end position="424"/>
    </location>
</feature>
<dbReference type="EMBL" id="ABJB010953994">
    <property type="status" value="NOT_ANNOTATED_CDS"/>
    <property type="molecule type" value="Genomic_DNA"/>
</dbReference>
<dbReference type="EMBL" id="ABJB011011347">
    <property type="status" value="NOT_ANNOTATED_CDS"/>
    <property type="molecule type" value="Genomic_DNA"/>
</dbReference>
<evidence type="ECO:0000256" key="2">
    <source>
        <dbReference type="ARBA" id="ARBA00007193"/>
    </source>
</evidence>
<evidence type="ECO:0000313" key="15">
    <source>
        <dbReference type="Proteomes" id="UP000001555"/>
    </source>
</evidence>
<evidence type="ECO:0000256" key="11">
    <source>
        <dbReference type="ARBA" id="ARBA00023303"/>
    </source>
</evidence>
<dbReference type="EMBL" id="ABJB010002948">
    <property type="status" value="NOT_ANNOTATED_CDS"/>
    <property type="molecule type" value="Genomic_DNA"/>
</dbReference>
<reference evidence="14" key="2">
    <citation type="submission" date="2022-10" db="UniProtKB">
        <authorList>
            <consortium name="EnsemblMetazoa"/>
        </authorList>
    </citation>
    <scope>IDENTIFICATION</scope>
    <source>
        <strain evidence="14">wikel</strain>
    </source>
</reference>
<dbReference type="PANTHER" id="PTHR11690:SF248">
    <property type="entry name" value="PICKPOCKET 17, ISOFORM A"/>
    <property type="match status" value="1"/>
</dbReference>
<dbReference type="EMBL" id="ABJB010559607">
    <property type="status" value="NOT_ANNOTATED_CDS"/>
    <property type="molecule type" value="Genomic_DNA"/>
</dbReference>
<name>A0A905G0I3_IXOSC</name>
<dbReference type="AlphaFoldDB" id="A0A905G0I3"/>
<evidence type="ECO:0000256" key="9">
    <source>
        <dbReference type="ARBA" id="ARBA00023136"/>
    </source>
</evidence>
<dbReference type="Gene3D" id="2.60.470.10">
    <property type="entry name" value="Acid-sensing ion channels like domains"/>
    <property type="match status" value="1"/>
</dbReference>
<keyword evidence="9 13" id="KW-0472">Membrane</keyword>
<dbReference type="InterPro" id="IPR020903">
    <property type="entry name" value="ENaC_CS"/>
</dbReference>
<evidence type="ECO:0000256" key="4">
    <source>
        <dbReference type="ARBA" id="ARBA00022461"/>
    </source>
</evidence>
<dbReference type="Proteomes" id="UP000001555">
    <property type="component" value="Unassembled WGS sequence"/>
</dbReference>
<evidence type="ECO:0000256" key="8">
    <source>
        <dbReference type="ARBA" id="ARBA00023065"/>
    </source>
</evidence>
<dbReference type="PANTHER" id="PTHR11690">
    <property type="entry name" value="AMILORIDE-SENSITIVE SODIUM CHANNEL-RELATED"/>
    <property type="match status" value="1"/>
</dbReference>
<keyword evidence="11 12" id="KW-0407">Ion channel</keyword>
<keyword evidence="3 12" id="KW-0813">Transport</keyword>
<reference evidence="15" key="1">
    <citation type="submission" date="2008-03" db="EMBL/GenBank/DDBJ databases">
        <title>Annotation of Ixodes scapularis.</title>
        <authorList>
            <consortium name="Ixodes scapularis Genome Project Consortium"/>
            <person name="Caler E."/>
            <person name="Hannick L.I."/>
            <person name="Bidwell S."/>
            <person name="Joardar V."/>
            <person name="Thiagarajan M."/>
            <person name="Amedeo P."/>
            <person name="Galinsky K.J."/>
            <person name="Schobel S."/>
            <person name="Inman J."/>
            <person name="Hostetler J."/>
            <person name="Miller J."/>
            <person name="Hammond M."/>
            <person name="Megy K."/>
            <person name="Lawson D."/>
            <person name="Kodira C."/>
            <person name="Sutton G."/>
            <person name="Meyer J."/>
            <person name="Hill C.A."/>
            <person name="Birren B."/>
            <person name="Nene V."/>
            <person name="Collins F."/>
            <person name="Alarcon-Chaidez F."/>
            <person name="Wikel S."/>
            <person name="Strausberg R."/>
        </authorList>
    </citation>
    <scope>NUCLEOTIDE SEQUENCE [LARGE SCALE GENOMIC DNA]</scope>
    <source>
        <strain evidence="15">Wikel</strain>
    </source>
</reference>
<dbReference type="EMBL" id="ABJB010366832">
    <property type="status" value="NOT_ANNOTATED_CDS"/>
    <property type="molecule type" value="Genomic_DNA"/>
</dbReference>
<dbReference type="InterPro" id="IPR001873">
    <property type="entry name" value="ENaC"/>
</dbReference>
<keyword evidence="15" id="KW-1185">Reference proteome</keyword>
<keyword evidence="4 12" id="KW-0894">Sodium channel</keyword>
<keyword evidence="6 13" id="KW-1133">Transmembrane helix</keyword>
<dbReference type="Pfam" id="PF00858">
    <property type="entry name" value="ASC"/>
    <property type="match status" value="1"/>
</dbReference>
<dbReference type="PRINTS" id="PR01078">
    <property type="entry name" value="AMINACHANNEL"/>
</dbReference>
<accession>A0A905G0I3</accession>
<evidence type="ECO:0000256" key="7">
    <source>
        <dbReference type="ARBA" id="ARBA00023053"/>
    </source>
</evidence>
<evidence type="ECO:0000256" key="10">
    <source>
        <dbReference type="ARBA" id="ARBA00023201"/>
    </source>
</evidence>
<dbReference type="EMBL" id="ABJB010851640">
    <property type="status" value="NOT_ANNOTATED_CDS"/>
    <property type="molecule type" value="Genomic_DNA"/>
</dbReference>
<dbReference type="EnsemblMetazoa" id="ISCW028493-RA">
    <property type="protein sequence ID" value="ISCW028493-PA"/>
    <property type="gene ID" value="ISCW028493"/>
</dbReference>
<protein>
    <submittedName>
        <fullName evidence="14">Uncharacterized protein</fullName>
    </submittedName>
</protein>